<dbReference type="HOGENOM" id="CLU_972800_0_0_5"/>
<keyword evidence="2" id="KW-1185">Reference proteome</keyword>
<protein>
    <submittedName>
        <fullName evidence="1">Uncharacterized protein</fullName>
    </submittedName>
</protein>
<dbReference type="RefSeq" id="WP_013478967.1">
    <property type="nucleotide sequence ID" value="NC_014816.1"/>
</dbReference>
<evidence type="ECO:0000313" key="1">
    <source>
        <dbReference type="EMBL" id="ADU13135.1"/>
    </source>
</evidence>
<sequence>MDYYVAVNSLGFGQTIWEVDKPNARNMMQPSTLTSTLTEGPGEDVVTLVADDMSPHVIHKLNITPGQYYPRIARPSYPRLDFPSSITPLSDEKVYRADALRQLHFILSTLDDLFLTVEPTEANFSTYGHAFRNLLLIACTEVEMHLKGIMTANNYTPSGSRFTMNDYCKVGPAMRLSEFELKFVQYHTIPNRQPFAAWASASAPLPWYKAYNAVKHNREVAFDQAKMEHVIDAVSAVIVLLAGQFGAHLGQDVDFEERPWKPVKFTSLPQWQPSDWYHSDFSGTGTRRPKNFAF</sequence>
<organism evidence="1 2">
    <name type="scientific">Asticcacaulis excentricus (strain ATCC 15261 / DSM 4724 / KCTC 12464 / NCIMB 9791 / VKM B-1370 / CB 48)</name>
    <dbReference type="NCBI Taxonomy" id="573065"/>
    <lineage>
        <taxon>Bacteria</taxon>
        <taxon>Pseudomonadati</taxon>
        <taxon>Pseudomonadota</taxon>
        <taxon>Alphaproteobacteria</taxon>
        <taxon>Caulobacterales</taxon>
        <taxon>Caulobacteraceae</taxon>
        <taxon>Asticcacaulis</taxon>
    </lineage>
</organism>
<evidence type="ECO:0000313" key="2">
    <source>
        <dbReference type="Proteomes" id="UP000001492"/>
    </source>
</evidence>
<dbReference type="OrthoDB" id="7210418at2"/>
<accession>E8RPW2</accession>
<dbReference type="EMBL" id="CP002395">
    <property type="protein sequence ID" value="ADU13135.1"/>
    <property type="molecule type" value="Genomic_DNA"/>
</dbReference>
<reference evidence="2" key="1">
    <citation type="submission" date="2010-12" db="EMBL/GenBank/DDBJ databases">
        <title>Complete sequence of chromosome 1 of Asticcacaulis excentricus CB 48.</title>
        <authorList>
            <consortium name="US DOE Joint Genome Institute"/>
            <person name="Lucas S."/>
            <person name="Copeland A."/>
            <person name="Lapidus A."/>
            <person name="Cheng J.-F."/>
            <person name="Bruce D."/>
            <person name="Goodwin L."/>
            <person name="Pitluck S."/>
            <person name="Teshima H."/>
            <person name="Davenport K."/>
            <person name="Detter J.C."/>
            <person name="Han C."/>
            <person name="Tapia R."/>
            <person name="Land M."/>
            <person name="Hauser L."/>
            <person name="Jeffries C."/>
            <person name="Kyrpides N."/>
            <person name="Ivanova N."/>
            <person name="Ovchinnikova G."/>
            <person name="Brun Y.V."/>
            <person name="Woyke T."/>
        </authorList>
    </citation>
    <scope>NUCLEOTIDE SEQUENCE [LARGE SCALE GENOMIC DNA]</scope>
    <source>
        <strain evidence="2">ATCC 15261 / DSM 4724 / KCTC 12464 / NCIMB 9791 / VKM B-1370 / CB 48</strain>
    </source>
</reference>
<dbReference type="AlphaFoldDB" id="E8RPW2"/>
<proteinExistence type="predicted"/>
<dbReference type="Proteomes" id="UP000001492">
    <property type="component" value="Chromosome 1"/>
</dbReference>
<gene>
    <name evidence="1" type="ordered locus">Astex_1469</name>
</gene>
<name>E8RPW2_ASTEC</name>
<dbReference type="eggNOG" id="ENOG502Z9T2">
    <property type="taxonomic scope" value="Bacteria"/>
</dbReference>
<dbReference type="KEGG" id="aex:Astex_1469"/>